<dbReference type="AlphaFoldDB" id="A0A1G8CM41"/>
<evidence type="ECO:0000313" key="1">
    <source>
        <dbReference type="EMBL" id="SDH46476.1"/>
    </source>
</evidence>
<sequence>MRLGLRRMVTVLAGVAVLGVGLPGASALAEEDPRSCNDLLGADRPAYVVCRWMATPEEARDTALFWLSGDAMESALPSEGAYCDPQDGDCLKEVTGEPIEGGEGDPLPEDYVDDGAKPECDPPGSACYVDPDEVKADEAAAAAAKESDTGRAVSAAVESRLRVWVNTELADDWKAGDEAYTAALKRVVAVAAQPGVVGVRFTSQLGYNGTFTDLDEINRFVTATSKSLREALPGKKLALHTVVPELACGAVEECKAEMREKYPLLVPEQVETYVRGGAVDQLAVDGVLLGQAYSRWKIDAEQAQRNQWVQIKARAWDAFAQVAAEDASLAAPGGSRLTAAQAEKIVAARVAMPLLDDAAETVNVWTRWTDAKGEVHRVYGEGLAATPTWDRLKALDEVRQRLATFYDPAAPEVDVKSDLAKLAEAFGTVYLTGT</sequence>
<name>A0A1G8CM41_9ACTN</name>
<organism evidence="1 2">
    <name type="scientific">Sinosporangium album</name>
    <dbReference type="NCBI Taxonomy" id="504805"/>
    <lineage>
        <taxon>Bacteria</taxon>
        <taxon>Bacillati</taxon>
        <taxon>Actinomycetota</taxon>
        <taxon>Actinomycetes</taxon>
        <taxon>Streptosporangiales</taxon>
        <taxon>Streptosporangiaceae</taxon>
        <taxon>Sinosporangium</taxon>
    </lineage>
</organism>
<proteinExistence type="predicted"/>
<keyword evidence="2" id="KW-1185">Reference proteome</keyword>
<evidence type="ECO:0000313" key="2">
    <source>
        <dbReference type="Proteomes" id="UP000198923"/>
    </source>
</evidence>
<protein>
    <submittedName>
        <fullName evidence="1">Uncharacterized protein</fullName>
    </submittedName>
</protein>
<dbReference type="STRING" id="504805.SAMN05421505_11663"/>
<reference evidence="1 2" key="1">
    <citation type="submission" date="2016-10" db="EMBL/GenBank/DDBJ databases">
        <authorList>
            <person name="de Groot N.N."/>
        </authorList>
    </citation>
    <scope>NUCLEOTIDE SEQUENCE [LARGE SCALE GENOMIC DNA]</scope>
    <source>
        <strain evidence="1 2">CPCC 201354</strain>
    </source>
</reference>
<dbReference type="EMBL" id="FNCN01000016">
    <property type="protein sequence ID" value="SDH46476.1"/>
    <property type="molecule type" value="Genomic_DNA"/>
</dbReference>
<dbReference type="Proteomes" id="UP000198923">
    <property type="component" value="Unassembled WGS sequence"/>
</dbReference>
<gene>
    <name evidence="1" type="ORF">SAMN05421505_11663</name>
</gene>
<accession>A0A1G8CM41</accession>